<dbReference type="RefSeq" id="WP_252166312.1">
    <property type="nucleotide sequence ID" value="NZ_CP084930.1"/>
</dbReference>
<evidence type="ECO:0000259" key="3">
    <source>
        <dbReference type="Pfam" id="PF12804"/>
    </source>
</evidence>
<accession>A0ABY4X6J5</accession>
<evidence type="ECO:0000313" key="4">
    <source>
        <dbReference type="EMBL" id="USI72506.1"/>
    </source>
</evidence>
<feature type="domain" description="MobA-like NTP transferase" evidence="3">
    <location>
        <begin position="5"/>
        <end position="150"/>
    </location>
</feature>
<organism evidence="4 5">
    <name type="scientific">Sphingomonas morindae</name>
    <dbReference type="NCBI Taxonomy" id="1541170"/>
    <lineage>
        <taxon>Bacteria</taxon>
        <taxon>Pseudomonadati</taxon>
        <taxon>Pseudomonadota</taxon>
        <taxon>Alphaproteobacteria</taxon>
        <taxon>Sphingomonadales</taxon>
        <taxon>Sphingomonadaceae</taxon>
        <taxon>Sphingomonas</taxon>
    </lineage>
</organism>
<sequence length="176" mass="18082">MRRLGAILAGGAASRFGGDKAAARLGGRALLDHVALALGGWCDALVVVGRDWPGLTRVEDLPRPGLGPLGGLAGALAHAARHGFDTVLSCGCDLPRLPPALPDLLGPPDAILADQPTIGHWRSRQAEPLAAWLEAVPRHAVRAWAMAAGARLVAGPPLANINRPEDLARLAAGPEG</sequence>
<proteinExistence type="predicted"/>
<evidence type="ECO:0000313" key="5">
    <source>
        <dbReference type="Proteomes" id="UP001056937"/>
    </source>
</evidence>
<reference evidence="4" key="1">
    <citation type="journal article" date="2022" name="Toxins">
        <title>Genomic Analysis of Sphingopyxis sp. USTB-05 for Biodegrading Cyanobacterial Hepatotoxins.</title>
        <authorList>
            <person name="Liu C."/>
            <person name="Xu Q."/>
            <person name="Zhao Z."/>
            <person name="Zhang H."/>
            <person name="Liu X."/>
            <person name="Yin C."/>
            <person name="Liu Y."/>
            <person name="Yan H."/>
        </authorList>
    </citation>
    <scope>NUCLEOTIDE SEQUENCE</scope>
    <source>
        <strain evidence="4">NBD5</strain>
    </source>
</reference>
<dbReference type="GO" id="GO:0016740">
    <property type="term" value="F:transferase activity"/>
    <property type="evidence" value="ECO:0007669"/>
    <property type="project" value="UniProtKB-KW"/>
</dbReference>
<protein>
    <submittedName>
        <fullName evidence="4">NTP transferase domain-containing protein</fullName>
    </submittedName>
</protein>
<name>A0ABY4X6J5_9SPHN</name>
<keyword evidence="1 4" id="KW-0808">Transferase</keyword>
<dbReference type="PANTHER" id="PTHR19136:SF81">
    <property type="entry name" value="MOLYBDENUM COFACTOR GUANYLYLTRANSFERASE"/>
    <property type="match status" value="1"/>
</dbReference>
<dbReference type="SUPFAM" id="SSF53448">
    <property type="entry name" value="Nucleotide-diphospho-sugar transferases"/>
    <property type="match status" value="1"/>
</dbReference>
<keyword evidence="5" id="KW-1185">Reference proteome</keyword>
<evidence type="ECO:0000256" key="1">
    <source>
        <dbReference type="ARBA" id="ARBA00022679"/>
    </source>
</evidence>
<dbReference type="Proteomes" id="UP001056937">
    <property type="component" value="Chromosome 1"/>
</dbReference>
<dbReference type="Pfam" id="PF12804">
    <property type="entry name" value="NTP_transf_3"/>
    <property type="match status" value="1"/>
</dbReference>
<dbReference type="InterPro" id="IPR029044">
    <property type="entry name" value="Nucleotide-diphossugar_trans"/>
</dbReference>
<dbReference type="EMBL" id="CP084930">
    <property type="protein sequence ID" value="USI72506.1"/>
    <property type="molecule type" value="Genomic_DNA"/>
</dbReference>
<keyword evidence="2" id="KW-0460">Magnesium</keyword>
<gene>
    <name evidence="4" type="ORF">LHA26_14610</name>
</gene>
<evidence type="ECO:0000256" key="2">
    <source>
        <dbReference type="ARBA" id="ARBA00022842"/>
    </source>
</evidence>
<dbReference type="Gene3D" id="3.90.550.10">
    <property type="entry name" value="Spore Coat Polysaccharide Biosynthesis Protein SpsA, Chain A"/>
    <property type="match status" value="1"/>
</dbReference>
<dbReference type="PANTHER" id="PTHR19136">
    <property type="entry name" value="MOLYBDENUM COFACTOR GUANYLYLTRANSFERASE"/>
    <property type="match status" value="1"/>
</dbReference>
<dbReference type="InterPro" id="IPR025877">
    <property type="entry name" value="MobA-like_NTP_Trfase"/>
</dbReference>